<dbReference type="AlphaFoldDB" id="A0A0C3EI04"/>
<gene>
    <name evidence="2" type="ORF">PILCRDRAFT_16287</name>
</gene>
<evidence type="ECO:0000313" key="3">
    <source>
        <dbReference type="Proteomes" id="UP000054166"/>
    </source>
</evidence>
<feature type="region of interest" description="Disordered" evidence="1">
    <location>
        <begin position="103"/>
        <end position="123"/>
    </location>
</feature>
<proteinExistence type="predicted"/>
<reference evidence="3" key="2">
    <citation type="submission" date="2015-01" db="EMBL/GenBank/DDBJ databases">
        <title>Evolutionary Origins and Diversification of the Mycorrhizal Mutualists.</title>
        <authorList>
            <consortium name="DOE Joint Genome Institute"/>
            <consortium name="Mycorrhizal Genomics Consortium"/>
            <person name="Kohler A."/>
            <person name="Kuo A."/>
            <person name="Nagy L.G."/>
            <person name="Floudas D."/>
            <person name="Copeland A."/>
            <person name="Barry K.W."/>
            <person name="Cichocki N."/>
            <person name="Veneault-Fourrey C."/>
            <person name="LaButti K."/>
            <person name="Lindquist E.A."/>
            <person name="Lipzen A."/>
            <person name="Lundell T."/>
            <person name="Morin E."/>
            <person name="Murat C."/>
            <person name="Riley R."/>
            <person name="Ohm R."/>
            <person name="Sun H."/>
            <person name="Tunlid A."/>
            <person name="Henrissat B."/>
            <person name="Grigoriev I.V."/>
            <person name="Hibbett D.S."/>
            <person name="Martin F."/>
        </authorList>
    </citation>
    <scope>NUCLEOTIDE SEQUENCE [LARGE SCALE GENOMIC DNA]</scope>
    <source>
        <strain evidence="3">F 1598</strain>
    </source>
</reference>
<organism evidence="2 3">
    <name type="scientific">Piloderma croceum (strain F 1598)</name>
    <dbReference type="NCBI Taxonomy" id="765440"/>
    <lineage>
        <taxon>Eukaryota</taxon>
        <taxon>Fungi</taxon>
        <taxon>Dikarya</taxon>
        <taxon>Basidiomycota</taxon>
        <taxon>Agaricomycotina</taxon>
        <taxon>Agaricomycetes</taxon>
        <taxon>Agaricomycetidae</taxon>
        <taxon>Atheliales</taxon>
        <taxon>Atheliaceae</taxon>
        <taxon>Piloderma</taxon>
    </lineage>
</organism>
<dbReference type="EMBL" id="KN833145">
    <property type="protein sequence ID" value="KIM72270.1"/>
    <property type="molecule type" value="Genomic_DNA"/>
</dbReference>
<sequence>MLSRPESQDGAVVDANGWHTLPPRPSILRNHNHSRSSSSNYVPGSEALLSKFFASNLPSCRSSLLAGSRNGVIRVLGLERRMDERGEVEGAGEILLVPESASAPPAVRDFEDTSGEVDKNMGR</sequence>
<evidence type="ECO:0000313" key="2">
    <source>
        <dbReference type="EMBL" id="KIM72270.1"/>
    </source>
</evidence>
<name>A0A0C3EI04_PILCF</name>
<accession>A0A0C3EI04</accession>
<protein>
    <submittedName>
        <fullName evidence="2">Uncharacterized protein</fullName>
    </submittedName>
</protein>
<dbReference type="Proteomes" id="UP000054166">
    <property type="component" value="Unassembled WGS sequence"/>
</dbReference>
<feature type="compositionally biased region" description="Basic and acidic residues" evidence="1">
    <location>
        <begin position="108"/>
        <end position="123"/>
    </location>
</feature>
<keyword evidence="3" id="KW-1185">Reference proteome</keyword>
<dbReference type="HOGENOM" id="CLU_2016138_0_0_1"/>
<evidence type="ECO:0000256" key="1">
    <source>
        <dbReference type="SAM" id="MobiDB-lite"/>
    </source>
</evidence>
<dbReference type="InParanoid" id="A0A0C3EI04"/>
<reference evidence="2 3" key="1">
    <citation type="submission" date="2014-04" db="EMBL/GenBank/DDBJ databases">
        <authorList>
            <consortium name="DOE Joint Genome Institute"/>
            <person name="Kuo A."/>
            <person name="Tarkka M."/>
            <person name="Buscot F."/>
            <person name="Kohler A."/>
            <person name="Nagy L.G."/>
            <person name="Floudas D."/>
            <person name="Copeland A."/>
            <person name="Barry K.W."/>
            <person name="Cichocki N."/>
            <person name="Veneault-Fourrey C."/>
            <person name="LaButti K."/>
            <person name="Lindquist E.A."/>
            <person name="Lipzen A."/>
            <person name="Lundell T."/>
            <person name="Morin E."/>
            <person name="Murat C."/>
            <person name="Sun H."/>
            <person name="Tunlid A."/>
            <person name="Henrissat B."/>
            <person name="Grigoriev I.V."/>
            <person name="Hibbett D.S."/>
            <person name="Martin F."/>
            <person name="Nordberg H.P."/>
            <person name="Cantor M.N."/>
            <person name="Hua S.X."/>
        </authorList>
    </citation>
    <scope>NUCLEOTIDE SEQUENCE [LARGE SCALE GENOMIC DNA]</scope>
    <source>
        <strain evidence="2 3">F 1598</strain>
    </source>
</reference>
<feature type="region of interest" description="Disordered" evidence="1">
    <location>
        <begin position="1"/>
        <end position="42"/>
    </location>
</feature>